<evidence type="ECO:0000259" key="6">
    <source>
        <dbReference type="PROSITE" id="PS50112"/>
    </source>
</evidence>
<evidence type="ECO:0000256" key="2">
    <source>
        <dbReference type="ARBA" id="ARBA00012438"/>
    </source>
</evidence>
<accession>A0A2T0U731</accession>
<protein>
    <recommendedName>
        <fullName evidence="2">histidine kinase</fullName>
        <ecNumber evidence="2">2.7.13.3</ecNumber>
    </recommendedName>
</protein>
<dbReference type="SUPFAM" id="SSF47384">
    <property type="entry name" value="Homodimeric domain of signal transducing histidine kinase"/>
    <property type="match status" value="1"/>
</dbReference>
<dbReference type="PROSITE" id="PS50113">
    <property type="entry name" value="PAC"/>
    <property type="match status" value="1"/>
</dbReference>
<name>A0A2T0U731_9SPHI</name>
<dbReference type="InterPro" id="IPR036097">
    <property type="entry name" value="HisK_dim/P_sf"/>
</dbReference>
<dbReference type="EMBL" id="PVTH01000003">
    <property type="protein sequence ID" value="PRY53723.1"/>
    <property type="molecule type" value="Genomic_DNA"/>
</dbReference>
<dbReference type="GO" id="GO:0000155">
    <property type="term" value="F:phosphorelay sensor kinase activity"/>
    <property type="evidence" value="ECO:0007669"/>
    <property type="project" value="InterPro"/>
</dbReference>
<feature type="domain" description="PAS" evidence="6">
    <location>
        <begin position="15"/>
        <end position="88"/>
    </location>
</feature>
<dbReference type="InterPro" id="IPR000700">
    <property type="entry name" value="PAS-assoc_C"/>
</dbReference>
<reference evidence="8 9" key="1">
    <citation type="submission" date="2018-03" db="EMBL/GenBank/DDBJ databases">
        <title>Genomic Encyclopedia of Type Strains, Phase III (KMG-III): the genomes of soil and plant-associated and newly described type strains.</title>
        <authorList>
            <person name="Whitman W."/>
        </authorList>
    </citation>
    <scope>NUCLEOTIDE SEQUENCE [LARGE SCALE GENOMIC DNA]</scope>
    <source>
        <strain evidence="8 9">CGMCC 1.9313</strain>
    </source>
</reference>
<comment type="caution">
    <text evidence="8">The sequence shown here is derived from an EMBL/GenBank/DDBJ whole genome shotgun (WGS) entry which is preliminary data.</text>
</comment>
<dbReference type="Gene3D" id="3.30.450.20">
    <property type="entry name" value="PAS domain"/>
    <property type="match status" value="3"/>
</dbReference>
<dbReference type="AlphaFoldDB" id="A0A2T0U731"/>
<evidence type="ECO:0000259" key="7">
    <source>
        <dbReference type="PROSITE" id="PS50113"/>
    </source>
</evidence>
<dbReference type="CDD" id="cd00130">
    <property type="entry name" value="PAS"/>
    <property type="match status" value="2"/>
</dbReference>
<evidence type="ECO:0000313" key="9">
    <source>
        <dbReference type="Proteomes" id="UP000238034"/>
    </source>
</evidence>
<evidence type="ECO:0000256" key="1">
    <source>
        <dbReference type="ARBA" id="ARBA00000085"/>
    </source>
</evidence>
<dbReference type="RefSeq" id="WP_106292317.1">
    <property type="nucleotide sequence ID" value="NZ_PVTH01000003.1"/>
</dbReference>
<dbReference type="Pfam" id="PF08447">
    <property type="entry name" value="PAS_3"/>
    <property type="match status" value="1"/>
</dbReference>
<keyword evidence="4" id="KW-0808">Transferase</keyword>
<dbReference type="InterPro" id="IPR013655">
    <property type="entry name" value="PAS_fold_3"/>
</dbReference>
<dbReference type="Proteomes" id="UP000238034">
    <property type="component" value="Unassembled WGS sequence"/>
</dbReference>
<evidence type="ECO:0000256" key="3">
    <source>
        <dbReference type="ARBA" id="ARBA00022553"/>
    </source>
</evidence>
<sequence length="475" mass="54620">METSGQYNKGMDLRALETLTTVLDNLKDAVWSFDLVKQQYIYTNRQFNEMYGATPEQLRAEPFKWRTTVHPEDYAFVNRETQRLYQGESVELEFRIVVNGQIRWVSDRKSPVFDSGGKLFAVVGISSDITDKKRAELVLKDSEYTYRYLFLNNPNPLWIYDLETLAFMAVNNAAISEYGFTEEEFLSMNITEIRPAEEVPRLLSAVRSVKKTHSRTQGWKHLTKDGRLIDVIISGHGIIYNGRKSEIIMVHNVTEIMKAREEMIIAKTNLDATIDSIDNIIWSIDPDYRLLSANAAFKTMIKDKYDVDIELGDSILIPVVKPEEVQLWKAYFDRSLSGEMVVLNAKILHPTNTHEIKMYPIHHDNRIIGIVCQGRDVQEALDNAIRIEKQNRDLRQIVELASHDIRGPVASLMGIVPLFNESNPEDPFNADIINHVRTLVHQLDRVLHEIVSKSHLLHQENTIKDPSPQSQSENE</sequence>
<comment type="catalytic activity">
    <reaction evidence="1">
        <text>ATP + protein L-histidine = ADP + protein N-phospho-L-histidine.</text>
        <dbReference type="EC" id="2.7.13.3"/>
    </reaction>
</comment>
<dbReference type="Pfam" id="PF13426">
    <property type="entry name" value="PAS_9"/>
    <property type="match status" value="2"/>
</dbReference>
<gene>
    <name evidence="8" type="ORF">B0I27_103193</name>
</gene>
<evidence type="ECO:0000313" key="8">
    <source>
        <dbReference type="EMBL" id="PRY53723.1"/>
    </source>
</evidence>
<dbReference type="PANTHER" id="PTHR43304">
    <property type="entry name" value="PHYTOCHROME-LIKE PROTEIN CPH1"/>
    <property type="match status" value="1"/>
</dbReference>
<keyword evidence="3" id="KW-0597">Phosphoprotein</keyword>
<feature type="domain" description="PAS" evidence="6">
    <location>
        <begin position="142"/>
        <end position="213"/>
    </location>
</feature>
<proteinExistence type="predicted"/>
<dbReference type="EC" id="2.7.13.3" evidence="2"/>
<keyword evidence="9" id="KW-1185">Reference proteome</keyword>
<dbReference type="SMART" id="SM00091">
    <property type="entry name" value="PAS"/>
    <property type="match status" value="3"/>
</dbReference>
<organism evidence="8 9">
    <name type="scientific">Arcticibacter pallidicorallinus</name>
    <dbReference type="NCBI Taxonomy" id="1259464"/>
    <lineage>
        <taxon>Bacteria</taxon>
        <taxon>Pseudomonadati</taxon>
        <taxon>Bacteroidota</taxon>
        <taxon>Sphingobacteriia</taxon>
        <taxon>Sphingobacteriales</taxon>
        <taxon>Sphingobacteriaceae</taxon>
        <taxon>Arcticibacter</taxon>
    </lineage>
</organism>
<evidence type="ECO:0000256" key="4">
    <source>
        <dbReference type="ARBA" id="ARBA00022679"/>
    </source>
</evidence>
<keyword evidence="5" id="KW-0418">Kinase</keyword>
<dbReference type="NCBIfam" id="TIGR00229">
    <property type="entry name" value="sensory_box"/>
    <property type="match status" value="2"/>
</dbReference>
<dbReference type="OrthoDB" id="6231665at2"/>
<dbReference type="SUPFAM" id="SSF55785">
    <property type="entry name" value="PYP-like sensor domain (PAS domain)"/>
    <property type="match status" value="3"/>
</dbReference>
<dbReference type="PANTHER" id="PTHR43304:SF1">
    <property type="entry name" value="PAC DOMAIN-CONTAINING PROTEIN"/>
    <property type="match status" value="1"/>
</dbReference>
<dbReference type="PROSITE" id="PS50112">
    <property type="entry name" value="PAS"/>
    <property type="match status" value="2"/>
</dbReference>
<feature type="domain" description="PAC" evidence="7">
    <location>
        <begin position="88"/>
        <end position="141"/>
    </location>
</feature>
<dbReference type="InterPro" id="IPR035965">
    <property type="entry name" value="PAS-like_dom_sf"/>
</dbReference>
<dbReference type="InterPro" id="IPR000014">
    <property type="entry name" value="PAS"/>
</dbReference>
<evidence type="ECO:0000256" key="5">
    <source>
        <dbReference type="ARBA" id="ARBA00022777"/>
    </source>
</evidence>
<dbReference type="InterPro" id="IPR052162">
    <property type="entry name" value="Sensor_kinase/Photoreceptor"/>
</dbReference>